<reference evidence="12 14" key="2">
    <citation type="submission" date="2023-09" db="EMBL/GenBank/DDBJ databases">
        <title>Complete-Gapless Cercospora beticola genome.</title>
        <authorList>
            <person name="Wyatt N.A."/>
            <person name="Spanner R.E."/>
            <person name="Bolton M.D."/>
        </authorList>
    </citation>
    <scope>NUCLEOTIDE SEQUENCE [LARGE SCALE GENOMIC DNA]</scope>
    <source>
        <strain evidence="12">Cb09-40</strain>
    </source>
</reference>
<keyword evidence="5 9" id="KW-1133">Transmembrane helix</keyword>
<dbReference type="Proteomes" id="UP000230605">
    <property type="component" value="Chromosome 8"/>
</dbReference>
<feature type="transmembrane region" description="Helical" evidence="9">
    <location>
        <begin position="372"/>
        <end position="391"/>
    </location>
</feature>
<dbReference type="InterPro" id="IPR036259">
    <property type="entry name" value="MFS_trans_sf"/>
</dbReference>
<organism evidence="11 13">
    <name type="scientific">Cercospora beticola</name>
    <name type="common">Sugarbeet leaf spot fungus</name>
    <dbReference type="NCBI Taxonomy" id="122368"/>
    <lineage>
        <taxon>Eukaryota</taxon>
        <taxon>Fungi</taxon>
        <taxon>Dikarya</taxon>
        <taxon>Ascomycota</taxon>
        <taxon>Pezizomycotina</taxon>
        <taxon>Dothideomycetes</taxon>
        <taxon>Dothideomycetidae</taxon>
        <taxon>Mycosphaerellales</taxon>
        <taxon>Mycosphaerellaceae</taxon>
        <taxon>Cercospora</taxon>
    </lineage>
</organism>
<evidence type="ECO:0000259" key="10">
    <source>
        <dbReference type="PROSITE" id="PS50850"/>
    </source>
</evidence>
<evidence type="ECO:0000313" key="11">
    <source>
        <dbReference type="EMBL" id="PIA96299.1"/>
    </source>
</evidence>
<evidence type="ECO:0000256" key="2">
    <source>
        <dbReference type="ARBA" id="ARBA00022448"/>
    </source>
</evidence>
<dbReference type="AlphaFoldDB" id="A0A2G5HUT6"/>
<evidence type="ECO:0000256" key="9">
    <source>
        <dbReference type="SAM" id="Phobius"/>
    </source>
</evidence>
<dbReference type="Proteomes" id="UP001302367">
    <property type="component" value="Chromosome 8"/>
</dbReference>
<dbReference type="Gene3D" id="1.20.1250.20">
    <property type="entry name" value="MFS general substrate transporter like domains"/>
    <property type="match status" value="1"/>
</dbReference>
<dbReference type="PANTHER" id="PTHR23502:SF186">
    <property type="entry name" value="MAJOR FACILITATOR SUPERFAMILY (MFS) PROFILE DOMAIN-CONTAINING PROTEIN"/>
    <property type="match status" value="1"/>
</dbReference>
<feature type="compositionally biased region" description="Polar residues" evidence="8">
    <location>
        <begin position="42"/>
        <end position="54"/>
    </location>
</feature>
<evidence type="ECO:0000256" key="7">
    <source>
        <dbReference type="ARBA" id="ARBA00038459"/>
    </source>
</evidence>
<evidence type="ECO:0000256" key="6">
    <source>
        <dbReference type="ARBA" id="ARBA00023136"/>
    </source>
</evidence>
<dbReference type="EMBL" id="LKMD01000103">
    <property type="protein sequence ID" value="PIA96299.1"/>
    <property type="molecule type" value="Genomic_DNA"/>
</dbReference>
<feature type="transmembrane region" description="Helical" evidence="9">
    <location>
        <begin position="100"/>
        <end position="119"/>
    </location>
</feature>
<feature type="region of interest" description="Disordered" evidence="8">
    <location>
        <begin position="1"/>
        <end position="54"/>
    </location>
</feature>
<dbReference type="GO" id="GO:0005886">
    <property type="term" value="C:plasma membrane"/>
    <property type="evidence" value="ECO:0007669"/>
    <property type="project" value="UniProtKB-SubCell"/>
</dbReference>
<evidence type="ECO:0000256" key="4">
    <source>
        <dbReference type="ARBA" id="ARBA00022692"/>
    </source>
</evidence>
<gene>
    <name evidence="11" type="ORF">CB0940_10222</name>
    <name evidence="12" type="ORF">RHO25_011589</name>
</gene>
<reference evidence="11 13" key="1">
    <citation type="submission" date="2015-10" db="EMBL/GenBank/DDBJ databases">
        <title>The cercosporin biosynthetic gene cluster was horizontally transferred to several fungal lineages and shown to be expanded in Cercospora beticola based on microsynteny with recipient genomes.</title>
        <authorList>
            <person name="De Jonge R."/>
            <person name="Ebert M.K."/>
            <person name="Suttle J.C."/>
            <person name="Jurick Ii W.M."/>
            <person name="Secor G.A."/>
            <person name="Thomma B.P."/>
            <person name="Van De Peer Y."/>
            <person name="Bolton M.D."/>
        </authorList>
    </citation>
    <scope>NUCLEOTIDE SEQUENCE [LARGE SCALE GENOMIC DNA]</scope>
    <source>
        <strain evidence="11 13">09-40</strain>
    </source>
</reference>
<evidence type="ECO:0000256" key="1">
    <source>
        <dbReference type="ARBA" id="ARBA00004651"/>
    </source>
</evidence>
<sequence length="399" mass="43619">MEPSKTEESAKSQDGATSKHSFGRKNGAKAEGTNPPHLDSSGHLTFSPNDPSNPRNWSPGRKVFLTFIAILLVVNATFASSGPSAVLLSISSSLHVSSTASSLTVTLFVIANAFSPLLWAPLSEHFGRQRIFQGTFVCYVAFNFLCAFAPNFGALLAGRLLTGIFASSTISNTPGLFVDLWDPVARGNAVGLFGIAIFSGPTLGPVVAGFLQLKRDWRWFFYVLLWFGGATLPLVFMLPETRPSKILLQKARRIRKQDPSHKNLQAPIEASGQTLSTLFKTALTRPWRIFIDPIELCCAAYTALIYMLLYMLFAIYPLVFRQMRGWNAGVSELPLLGIVVGSIFGGCGVLYTTHCSHKKIAAGHKPVPEDRLPLACIGGVLFPISMFWFAWTAQYNSIH</sequence>
<feature type="transmembrane region" description="Helical" evidence="9">
    <location>
        <begin position="63"/>
        <end position="80"/>
    </location>
</feature>
<dbReference type="PROSITE" id="PS50850">
    <property type="entry name" value="MFS"/>
    <property type="match status" value="1"/>
</dbReference>
<dbReference type="InterPro" id="IPR020846">
    <property type="entry name" value="MFS_dom"/>
</dbReference>
<evidence type="ECO:0000256" key="5">
    <source>
        <dbReference type="ARBA" id="ARBA00022989"/>
    </source>
</evidence>
<dbReference type="PANTHER" id="PTHR23502">
    <property type="entry name" value="MAJOR FACILITATOR SUPERFAMILY"/>
    <property type="match status" value="1"/>
</dbReference>
<dbReference type="Pfam" id="PF07690">
    <property type="entry name" value="MFS_1"/>
    <property type="match status" value="1"/>
</dbReference>
<feature type="transmembrane region" description="Helical" evidence="9">
    <location>
        <begin position="190"/>
        <end position="213"/>
    </location>
</feature>
<feature type="transmembrane region" description="Helical" evidence="9">
    <location>
        <begin position="131"/>
        <end position="150"/>
    </location>
</feature>
<dbReference type="OrthoDB" id="6770063at2759"/>
<evidence type="ECO:0000313" key="14">
    <source>
        <dbReference type="Proteomes" id="UP001302367"/>
    </source>
</evidence>
<feature type="transmembrane region" description="Helical" evidence="9">
    <location>
        <begin position="333"/>
        <end position="351"/>
    </location>
</feature>
<protein>
    <submittedName>
        <fullName evidence="11">Polyamine transporter 1</fullName>
    </submittedName>
</protein>
<feature type="compositionally biased region" description="Basic and acidic residues" evidence="8">
    <location>
        <begin position="1"/>
        <end position="11"/>
    </location>
</feature>
<keyword evidence="14" id="KW-1185">Reference proteome</keyword>
<keyword evidence="6 9" id="KW-0472">Membrane</keyword>
<dbReference type="GO" id="GO:0022857">
    <property type="term" value="F:transmembrane transporter activity"/>
    <property type="evidence" value="ECO:0007669"/>
    <property type="project" value="InterPro"/>
</dbReference>
<evidence type="ECO:0000256" key="3">
    <source>
        <dbReference type="ARBA" id="ARBA00022475"/>
    </source>
</evidence>
<feature type="domain" description="Major facilitator superfamily (MFS) profile" evidence="10">
    <location>
        <begin position="61"/>
        <end position="399"/>
    </location>
</feature>
<evidence type="ECO:0000313" key="12">
    <source>
        <dbReference type="EMBL" id="WPB06929.1"/>
    </source>
</evidence>
<feature type="transmembrane region" description="Helical" evidence="9">
    <location>
        <begin position="294"/>
        <end position="313"/>
    </location>
</feature>
<dbReference type="SUPFAM" id="SSF103473">
    <property type="entry name" value="MFS general substrate transporter"/>
    <property type="match status" value="1"/>
</dbReference>
<accession>A0A2G5HUT6</accession>
<dbReference type="InterPro" id="IPR011701">
    <property type="entry name" value="MFS"/>
</dbReference>
<feature type="transmembrane region" description="Helical" evidence="9">
    <location>
        <begin position="219"/>
        <end position="238"/>
    </location>
</feature>
<evidence type="ECO:0000256" key="8">
    <source>
        <dbReference type="SAM" id="MobiDB-lite"/>
    </source>
</evidence>
<proteinExistence type="inferred from homology"/>
<evidence type="ECO:0000313" key="13">
    <source>
        <dbReference type="Proteomes" id="UP000230605"/>
    </source>
</evidence>
<dbReference type="EMBL" id="CP134191">
    <property type="protein sequence ID" value="WPB06929.1"/>
    <property type="molecule type" value="Genomic_DNA"/>
</dbReference>
<comment type="subcellular location">
    <subcellularLocation>
        <location evidence="1">Cell membrane</location>
        <topology evidence="1">Multi-pass membrane protein</topology>
    </subcellularLocation>
</comment>
<comment type="similarity">
    <text evidence="7">Belongs to the major facilitator superfamily. DHA1 family. Polyamines/proton antiporter (TC 2.A.1.2.16) subfamily.</text>
</comment>
<keyword evidence="2" id="KW-0813">Transport</keyword>
<keyword evidence="3" id="KW-1003">Cell membrane</keyword>
<keyword evidence="4 9" id="KW-0812">Transmembrane</keyword>
<name>A0A2G5HUT6_CERBT</name>